<evidence type="ECO:0000259" key="3">
    <source>
        <dbReference type="Pfam" id="PF00294"/>
    </source>
</evidence>
<dbReference type="InterPro" id="IPR011611">
    <property type="entry name" value="PfkB_dom"/>
</dbReference>
<keyword evidence="2" id="KW-0418">Kinase</keyword>
<dbReference type="OrthoDB" id="9775849at2"/>
<dbReference type="Gene3D" id="3.40.1190.20">
    <property type="match status" value="1"/>
</dbReference>
<organism evidence="4 5">
    <name type="scientific">Radiobacillus deserti</name>
    <dbReference type="NCBI Taxonomy" id="2594883"/>
    <lineage>
        <taxon>Bacteria</taxon>
        <taxon>Bacillati</taxon>
        <taxon>Bacillota</taxon>
        <taxon>Bacilli</taxon>
        <taxon>Bacillales</taxon>
        <taxon>Bacillaceae</taxon>
        <taxon>Radiobacillus</taxon>
    </lineage>
</organism>
<evidence type="ECO:0000313" key="4">
    <source>
        <dbReference type="EMBL" id="QDP41375.1"/>
    </source>
</evidence>
<proteinExistence type="predicted"/>
<dbReference type="KEGG" id="aqt:FN924_15010"/>
<dbReference type="Proteomes" id="UP000315215">
    <property type="component" value="Chromosome"/>
</dbReference>
<name>A0A516KJ05_9BACI</name>
<dbReference type="PANTHER" id="PTHR10584">
    <property type="entry name" value="SUGAR KINASE"/>
    <property type="match status" value="1"/>
</dbReference>
<dbReference type="GO" id="GO:0016301">
    <property type="term" value="F:kinase activity"/>
    <property type="evidence" value="ECO:0007669"/>
    <property type="project" value="UniProtKB-KW"/>
</dbReference>
<accession>A0A516KJ05</accession>
<sequence>MNILVVGSINMDLVLSVDRIVRPGETIHSSGYERFFGGKGANQAVAAAQLGANVSFIGAVGDDDFGRATLEHFQDKGIETKGIKQSDKTGTAIIQVSHDVEKIPLFLYREPIIHFLLKI</sequence>
<dbReference type="RefSeq" id="WP_143895857.1">
    <property type="nucleotide sequence ID" value="NZ_CP041666.1"/>
</dbReference>
<evidence type="ECO:0000256" key="2">
    <source>
        <dbReference type="ARBA" id="ARBA00022777"/>
    </source>
</evidence>
<dbReference type="GO" id="GO:0006796">
    <property type="term" value="P:phosphate-containing compound metabolic process"/>
    <property type="evidence" value="ECO:0007669"/>
    <property type="project" value="UniProtKB-ARBA"/>
</dbReference>
<protein>
    <recommendedName>
        <fullName evidence="3">Carbohydrate kinase PfkB domain-containing protein</fullName>
    </recommendedName>
</protein>
<dbReference type="PANTHER" id="PTHR10584:SF166">
    <property type="entry name" value="RIBOKINASE"/>
    <property type="match status" value="1"/>
</dbReference>
<keyword evidence="5" id="KW-1185">Reference proteome</keyword>
<dbReference type="InterPro" id="IPR002139">
    <property type="entry name" value="Ribo/fructo_kinase"/>
</dbReference>
<dbReference type="SUPFAM" id="SSF53613">
    <property type="entry name" value="Ribokinase-like"/>
    <property type="match status" value="1"/>
</dbReference>
<dbReference type="AlphaFoldDB" id="A0A516KJ05"/>
<reference evidence="4 5" key="1">
    <citation type="submission" date="2019-07" db="EMBL/GenBank/DDBJ databases">
        <authorList>
            <person name="Li J."/>
        </authorList>
    </citation>
    <scope>NUCLEOTIDE SEQUENCE [LARGE SCALE GENOMIC DNA]</scope>
    <source>
        <strain evidence="4 5">TKL69</strain>
    </source>
</reference>
<dbReference type="PRINTS" id="PR00990">
    <property type="entry name" value="RIBOKINASE"/>
</dbReference>
<dbReference type="Pfam" id="PF00294">
    <property type="entry name" value="PfkB"/>
    <property type="match status" value="1"/>
</dbReference>
<keyword evidence="1" id="KW-0808">Transferase</keyword>
<gene>
    <name evidence="4" type="ORF">FN924_15010</name>
</gene>
<feature type="domain" description="Carbohydrate kinase PfkB" evidence="3">
    <location>
        <begin position="2"/>
        <end position="100"/>
    </location>
</feature>
<dbReference type="GO" id="GO:0005829">
    <property type="term" value="C:cytosol"/>
    <property type="evidence" value="ECO:0007669"/>
    <property type="project" value="TreeGrafter"/>
</dbReference>
<evidence type="ECO:0000256" key="1">
    <source>
        <dbReference type="ARBA" id="ARBA00022679"/>
    </source>
</evidence>
<dbReference type="InterPro" id="IPR029056">
    <property type="entry name" value="Ribokinase-like"/>
</dbReference>
<evidence type="ECO:0000313" key="5">
    <source>
        <dbReference type="Proteomes" id="UP000315215"/>
    </source>
</evidence>
<dbReference type="EMBL" id="CP041666">
    <property type="protein sequence ID" value="QDP41375.1"/>
    <property type="molecule type" value="Genomic_DNA"/>
</dbReference>